<dbReference type="InterPro" id="IPR032093">
    <property type="entry name" value="PhoD_N"/>
</dbReference>
<dbReference type="KEGG" id="samy:DB32_007947"/>
<dbReference type="Gene3D" id="2.60.40.380">
    <property type="entry name" value="Purple acid phosphatase-like, N-terminal"/>
    <property type="match status" value="1"/>
</dbReference>
<gene>
    <name evidence="4" type="ORF">DB32_007947</name>
</gene>
<keyword evidence="5" id="KW-1185">Reference proteome</keyword>
<evidence type="ECO:0000313" key="4">
    <source>
        <dbReference type="EMBL" id="AKF10798.1"/>
    </source>
</evidence>
<accession>A0A0F6W9G6</accession>
<dbReference type="Pfam" id="PF09423">
    <property type="entry name" value="PhoD"/>
    <property type="match status" value="2"/>
</dbReference>
<dbReference type="InterPro" id="IPR038607">
    <property type="entry name" value="PhoD-like_sf"/>
</dbReference>
<evidence type="ECO:0000259" key="2">
    <source>
        <dbReference type="Pfam" id="PF09423"/>
    </source>
</evidence>
<name>A0A0F6W9G6_9BACT</name>
<sequence>MGMPPIGRRRFLKTVVVSAGAVTLAGSLSGCGDDGGGDGDPSGTFPQSVASGDPRTDSIVLWTRLDRAGETVDTTVTLELALDEAFSMRVELSSPEIPVEAAHDHCVRVKVDGLEAGTRYYYRFVYESVRSRVGRFKTAPARDADVPVRFAIVSCQDYVGRFYNSYLPLLDAENDELDFVVHLGDYIYETTGDPSFMSASDERAVEFTDTEGAIALEEDGETFYAARSLSNYRELYKTYRSDPILQRVHERFPFIVTWDDHEFADDSWQDVATRSGGREDERDPDHRRNAEQVFLEFHPIARDIAGEDAAGSLVGSATESLFPENRIYRDLRFGRHLHLVVGDYRSYRPDHPIAESAWPGTVVMTEAQVRAVLTTRETEGRLPEGQTADVAFEMGGYRPYVDLADAAYADYKTALQTALTGAYTAGGAPAERAATLATEATAGAADAAVVNATLTAAGVALPPIEITDELPRGLSYASLGKSGLFGSIGARYLVVARHYDLWAEHRAPSAPHPLGEAQLGFMREAIDANDDATWTVLGSSVSFSPLILDVTPFAAQLPEGFPAEQFYLNVDHWDGFPLEKEALLRDVLRPRNALVISGDIHSAFVTDHDGEGGRAIELTTPGISSGNFRELLYGSAQQLPSLAGSPVVESVLTLLDSLMMTARPQLKHSRTDVNGLIVAQLDATGLEATLMQLPPEVVRESFYERAEELAPRWQIVRYRVARTAEGNGPIEMVS</sequence>
<dbReference type="PANTHER" id="PTHR43606">
    <property type="entry name" value="PHOSPHATASE, PUTATIVE (AFU_ORTHOLOGUE AFUA_6G08710)-RELATED"/>
    <property type="match status" value="1"/>
</dbReference>
<protein>
    <submittedName>
        <fullName evidence="4">Phosphodiesterase/alkaline phosphatase D</fullName>
    </submittedName>
</protein>
<dbReference type="Pfam" id="PF16655">
    <property type="entry name" value="PhoD_N"/>
    <property type="match status" value="1"/>
</dbReference>
<dbReference type="InterPro" id="IPR029052">
    <property type="entry name" value="Metallo-depent_PP-like"/>
</dbReference>
<reference evidence="4 5" key="1">
    <citation type="submission" date="2015-03" db="EMBL/GenBank/DDBJ databases">
        <title>Genome assembly of Sandaracinus amylolyticus DSM 53668.</title>
        <authorList>
            <person name="Sharma G."/>
            <person name="Subramanian S."/>
        </authorList>
    </citation>
    <scope>NUCLEOTIDE SEQUENCE [LARGE SCALE GENOMIC DNA]</scope>
    <source>
        <strain evidence="4 5">DSM 53668</strain>
    </source>
</reference>
<organism evidence="4 5">
    <name type="scientific">Sandaracinus amylolyticus</name>
    <dbReference type="NCBI Taxonomy" id="927083"/>
    <lineage>
        <taxon>Bacteria</taxon>
        <taxon>Pseudomonadati</taxon>
        <taxon>Myxococcota</taxon>
        <taxon>Polyangia</taxon>
        <taxon>Polyangiales</taxon>
        <taxon>Sandaracinaceae</taxon>
        <taxon>Sandaracinus</taxon>
    </lineage>
</organism>
<dbReference type="STRING" id="927083.DB32_007947"/>
<dbReference type="InterPro" id="IPR052900">
    <property type="entry name" value="Phospholipid_Metab_Enz"/>
</dbReference>
<feature type="domain" description="PhoD-like phosphatase metallophosphatase" evidence="2">
    <location>
        <begin position="514"/>
        <end position="689"/>
    </location>
</feature>
<evidence type="ECO:0000256" key="1">
    <source>
        <dbReference type="SAM" id="MobiDB-lite"/>
    </source>
</evidence>
<dbReference type="InterPro" id="IPR006311">
    <property type="entry name" value="TAT_signal"/>
</dbReference>
<evidence type="ECO:0000259" key="3">
    <source>
        <dbReference type="Pfam" id="PF16655"/>
    </source>
</evidence>
<dbReference type="RefSeq" id="WP_053237733.1">
    <property type="nucleotide sequence ID" value="NZ_CP011125.1"/>
</dbReference>
<dbReference type="EMBL" id="CP011125">
    <property type="protein sequence ID" value="AKF10798.1"/>
    <property type="molecule type" value="Genomic_DNA"/>
</dbReference>
<dbReference type="InterPro" id="IPR018946">
    <property type="entry name" value="PhoD-like_MPP"/>
</dbReference>
<feature type="domain" description="PhoD-like phosphatase metallophosphatase" evidence="2">
    <location>
        <begin position="150"/>
        <end position="357"/>
    </location>
</feature>
<dbReference type="Proteomes" id="UP000034883">
    <property type="component" value="Chromosome"/>
</dbReference>
<feature type="region of interest" description="Disordered" evidence="1">
    <location>
        <begin position="29"/>
        <end position="54"/>
    </location>
</feature>
<feature type="domain" description="Phospholipase D N-terminal" evidence="3">
    <location>
        <begin position="48"/>
        <end position="138"/>
    </location>
</feature>
<dbReference type="Gene3D" id="3.60.21.70">
    <property type="entry name" value="PhoD-like phosphatase"/>
    <property type="match status" value="2"/>
</dbReference>
<dbReference type="PANTHER" id="PTHR43606:SF2">
    <property type="entry name" value="ALKALINE PHOSPHATASE FAMILY PROTEIN (AFU_ORTHOLOGUE AFUA_5G03860)"/>
    <property type="match status" value="1"/>
</dbReference>
<dbReference type="SUPFAM" id="SSF56300">
    <property type="entry name" value="Metallo-dependent phosphatases"/>
    <property type="match status" value="2"/>
</dbReference>
<dbReference type="PROSITE" id="PS51318">
    <property type="entry name" value="TAT"/>
    <property type="match status" value="1"/>
</dbReference>
<dbReference type="CDD" id="cd07389">
    <property type="entry name" value="MPP_PhoD"/>
    <property type="match status" value="1"/>
</dbReference>
<evidence type="ECO:0000313" key="5">
    <source>
        <dbReference type="Proteomes" id="UP000034883"/>
    </source>
</evidence>
<dbReference type="AlphaFoldDB" id="A0A0F6W9G6"/>
<proteinExistence type="predicted"/>